<keyword evidence="3" id="KW-0378">Hydrolase</keyword>
<keyword evidence="4" id="KW-1185">Reference proteome</keyword>
<dbReference type="EMBL" id="JBHTCF010000027">
    <property type="protein sequence ID" value="MFC7310031.1"/>
    <property type="molecule type" value="Genomic_DNA"/>
</dbReference>
<dbReference type="PANTHER" id="PTHR48098">
    <property type="entry name" value="ENTEROCHELIN ESTERASE-RELATED"/>
    <property type="match status" value="1"/>
</dbReference>
<feature type="region of interest" description="Disordered" evidence="1">
    <location>
        <begin position="24"/>
        <end position="69"/>
    </location>
</feature>
<dbReference type="InterPro" id="IPR050583">
    <property type="entry name" value="Mycobacterial_A85_antigen"/>
</dbReference>
<evidence type="ECO:0000256" key="2">
    <source>
        <dbReference type="SAM" id="SignalP"/>
    </source>
</evidence>
<evidence type="ECO:0000313" key="3">
    <source>
        <dbReference type="EMBL" id="MFC7310031.1"/>
    </source>
</evidence>
<evidence type="ECO:0000256" key="1">
    <source>
        <dbReference type="SAM" id="MobiDB-lite"/>
    </source>
</evidence>
<feature type="compositionally biased region" description="Low complexity" evidence="1">
    <location>
        <begin position="37"/>
        <end position="51"/>
    </location>
</feature>
<name>A0ABW2JV24_9ACTN</name>
<protein>
    <submittedName>
        <fullName evidence="3">Alpha/beta hydrolase</fullName>
    </submittedName>
</protein>
<dbReference type="InterPro" id="IPR000801">
    <property type="entry name" value="Esterase-like"/>
</dbReference>
<dbReference type="GO" id="GO:0016787">
    <property type="term" value="F:hydrolase activity"/>
    <property type="evidence" value="ECO:0007669"/>
    <property type="project" value="UniProtKB-KW"/>
</dbReference>
<organism evidence="3 4">
    <name type="scientific">Streptomyces monticola</name>
    <dbReference type="NCBI Taxonomy" id="2666263"/>
    <lineage>
        <taxon>Bacteria</taxon>
        <taxon>Bacillati</taxon>
        <taxon>Actinomycetota</taxon>
        <taxon>Actinomycetes</taxon>
        <taxon>Kitasatosporales</taxon>
        <taxon>Streptomycetaceae</taxon>
        <taxon>Streptomyces</taxon>
    </lineage>
</organism>
<accession>A0ABW2JV24</accession>
<dbReference type="SUPFAM" id="SSF53474">
    <property type="entry name" value="alpha/beta-Hydrolases"/>
    <property type="match status" value="1"/>
</dbReference>
<dbReference type="InterPro" id="IPR029058">
    <property type="entry name" value="AB_hydrolase_fold"/>
</dbReference>
<dbReference type="RefSeq" id="WP_381839766.1">
    <property type="nucleotide sequence ID" value="NZ_JBHTCF010000027.1"/>
</dbReference>
<evidence type="ECO:0000313" key="4">
    <source>
        <dbReference type="Proteomes" id="UP001596523"/>
    </source>
</evidence>
<feature type="chain" id="PRO_5046007493" evidence="2">
    <location>
        <begin position="27"/>
        <end position="341"/>
    </location>
</feature>
<comment type="caution">
    <text evidence="3">The sequence shown here is derived from an EMBL/GenBank/DDBJ whole genome shotgun (WGS) entry which is preliminary data.</text>
</comment>
<dbReference type="Gene3D" id="3.40.50.1820">
    <property type="entry name" value="alpha/beta hydrolase"/>
    <property type="match status" value="1"/>
</dbReference>
<feature type="signal peptide" evidence="2">
    <location>
        <begin position="1"/>
        <end position="26"/>
    </location>
</feature>
<dbReference type="Proteomes" id="UP001596523">
    <property type="component" value="Unassembled WGS sequence"/>
</dbReference>
<dbReference type="PROSITE" id="PS51257">
    <property type="entry name" value="PROKAR_LIPOPROTEIN"/>
    <property type="match status" value="1"/>
</dbReference>
<dbReference type="PANTHER" id="PTHR48098:SF1">
    <property type="entry name" value="DIACYLGLYCEROL ACYLTRANSFERASE_MYCOLYLTRANSFERASE AG85A"/>
    <property type="match status" value="1"/>
</dbReference>
<sequence>MKRPSTSTLIATLALSSALVVTGCSSQGDPVSFGSKDQQGQQDQQGQTQQGSNPKASGDVRMPTNPREWETQRTLADGTTVGLTTLKGKKSGFEGKVWVWAPKQYFDKKYEKSAFPVLIALPGSYGYPTNYWFGGDLKLQENIAKFSQEGKSQPFIVVMPVQNAAKDKYYDGSDIPGQPKMGTWMAEDVPDLVRENFRTFDDPKGWGFFGSSSGGYIGMKMVLQHPDKFSSVVAGGPDTRPDSPLWKGHEKEKQANNPEKLAAALIKKGGPDVNISIMLGTLEAGQANTKDFLKKYGKGPIHTNLHVIEGGKHEGKQYAKSLGDGPLEWLSKRMLSPTPSS</sequence>
<proteinExistence type="predicted"/>
<gene>
    <name evidence="3" type="ORF">ACFQVC_38165</name>
</gene>
<reference evidence="4" key="1">
    <citation type="journal article" date="2019" name="Int. J. Syst. Evol. Microbiol.">
        <title>The Global Catalogue of Microorganisms (GCM) 10K type strain sequencing project: providing services to taxonomists for standard genome sequencing and annotation.</title>
        <authorList>
            <consortium name="The Broad Institute Genomics Platform"/>
            <consortium name="The Broad Institute Genome Sequencing Center for Infectious Disease"/>
            <person name="Wu L."/>
            <person name="Ma J."/>
        </authorList>
    </citation>
    <scope>NUCLEOTIDE SEQUENCE [LARGE SCALE GENOMIC DNA]</scope>
    <source>
        <strain evidence="4">SYNS20</strain>
    </source>
</reference>
<keyword evidence="2" id="KW-0732">Signal</keyword>
<dbReference type="Pfam" id="PF00756">
    <property type="entry name" value="Esterase"/>
    <property type="match status" value="1"/>
</dbReference>